<evidence type="ECO:0000313" key="8">
    <source>
        <dbReference type="Proteomes" id="UP000254869"/>
    </source>
</evidence>
<dbReference type="GO" id="GO:0005992">
    <property type="term" value="P:trehalose biosynthetic process"/>
    <property type="evidence" value="ECO:0007669"/>
    <property type="project" value="InterPro"/>
</dbReference>
<dbReference type="Pfam" id="PF00982">
    <property type="entry name" value="Glyco_transf_20"/>
    <property type="match status" value="2"/>
</dbReference>
<dbReference type="PANTHER" id="PTHR10788:SF106">
    <property type="entry name" value="BCDNA.GH08860"/>
    <property type="match status" value="1"/>
</dbReference>
<evidence type="ECO:0000256" key="1">
    <source>
        <dbReference type="ARBA" id="ARBA00001525"/>
    </source>
</evidence>
<name>A0A370IC25_9NOCA</name>
<evidence type="ECO:0000256" key="4">
    <source>
        <dbReference type="ARBA" id="ARBA00047452"/>
    </source>
</evidence>
<dbReference type="Proteomes" id="UP000254869">
    <property type="component" value="Unassembled WGS sequence"/>
</dbReference>
<comment type="catalytic activity">
    <reaction evidence="4">
        <text>GDP-alpha-D-glucose + D-glucose 6-phosphate = alpha,alpha-trehalose 6-phosphate + GDP + H(+)</text>
        <dbReference type="Rhea" id="RHEA:14605"/>
        <dbReference type="ChEBI" id="CHEBI:15378"/>
        <dbReference type="ChEBI" id="CHEBI:58189"/>
        <dbReference type="ChEBI" id="CHEBI:58429"/>
        <dbReference type="ChEBI" id="CHEBI:61548"/>
        <dbReference type="ChEBI" id="CHEBI:62230"/>
    </reaction>
</comment>
<evidence type="ECO:0000256" key="3">
    <source>
        <dbReference type="ARBA" id="ARBA00012842"/>
    </source>
</evidence>
<gene>
    <name evidence="7" type="ORF">DFR76_102686</name>
</gene>
<dbReference type="STRING" id="1210086.GCA_001613105_01262"/>
<comment type="similarity">
    <text evidence="2">Belongs to the glycosyltransferase 20 family.</text>
</comment>
<reference evidence="7 8" key="1">
    <citation type="submission" date="2018-07" db="EMBL/GenBank/DDBJ databases">
        <title>Genomic Encyclopedia of Type Strains, Phase IV (KMG-IV): sequencing the most valuable type-strain genomes for metagenomic binning, comparative biology and taxonomic classification.</title>
        <authorList>
            <person name="Goeker M."/>
        </authorList>
    </citation>
    <scope>NUCLEOTIDE SEQUENCE [LARGE SCALE GENOMIC DNA]</scope>
    <source>
        <strain evidence="7 8">DSM 44290</strain>
    </source>
</reference>
<evidence type="ECO:0000256" key="6">
    <source>
        <dbReference type="ARBA" id="ARBA00093268"/>
    </source>
</evidence>
<dbReference type="InterPro" id="IPR001830">
    <property type="entry name" value="Glyco_trans_20"/>
</dbReference>
<dbReference type="Gene3D" id="3.40.50.2000">
    <property type="entry name" value="Glycogen Phosphorylase B"/>
    <property type="match status" value="2"/>
</dbReference>
<evidence type="ECO:0000256" key="2">
    <source>
        <dbReference type="ARBA" id="ARBA00008799"/>
    </source>
</evidence>
<protein>
    <recommendedName>
        <fullName evidence="3">alpha,alpha-trehalose-phosphate synthase (ADP-forming)</fullName>
        <ecNumber evidence="3">2.4.1.347</ecNumber>
    </recommendedName>
</protein>
<proteinExistence type="inferred from homology"/>
<evidence type="ECO:0000313" key="7">
    <source>
        <dbReference type="EMBL" id="RDI68285.1"/>
    </source>
</evidence>
<accession>A0A370IC25</accession>
<comment type="catalytic activity">
    <reaction evidence="1">
        <text>CDP-alpha-D-glucose + D-glucose 6-phosphate = alpha,alpha-trehalose 6-phosphate + CDP + H(+)</text>
        <dbReference type="Rhea" id="RHEA:53884"/>
        <dbReference type="ChEBI" id="CHEBI:15378"/>
        <dbReference type="ChEBI" id="CHEBI:58069"/>
        <dbReference type="ChEBI" id="CHEBI:58429"/>
        <dbReference type="ChEBI" id="CHEBI:61548"/>
        <dbReference type="ChEBI" id="CHEBI:137927"/>
    </reaction>
</comment>
<dbReference type="GO" id="GO:0003825">
    <property type="term" value="F:alpha,alpha-trehalose-phosphate synthase (UDP-forming) activity"/>
    <property type="evidence" value="ECO:0007669"/>
    <property type="project" value="TreeGrafter"/>
</dbReference>
<comment type="catalytic activity">
    <reaction evidence="5">
        <text>ADP-alpha-D-glucose + D-glucose 6-phosphate = alpha,alpha-trehalose 6-phosphate + ADP + H(+)</text>
        <dbReference type="Rhea" id="RHEA:53880"/>
        <dbReference type="ChEBI" id="CHEBI:15378"/>
        <dbReference type="ChEBI" id="CHEBI:57498"/>
        <dbReference type="ChEBI" id="CHEBI:58429"/>
        <dbReference type="ChEBI" id="CHEBI:61548"/>
        <dbReference type="ChEBI" id="CHEBI:456216"/>
        <dbReference type="EC" id="2.4.1.347"/>
    </reaction>
</comment>
<dbReference type="EC" id="2.4.1.347" evidence="3"/>
<dbReference type="AlphaFoldDB" id="A0A370IC25"/>
<dbReference type="PANTHER" id="PTHR10788">
    <property type="entry name" value="TREHALOSE-6-PHOSPHATE SYNTHASE"/>
    <property type="match status" value="1"/>
</dbReference>
<comment type="catalytic activity">
    <reaction evidence="6">
        <text>TDP-alpha-D-glucose + D-glucose 6-phosphate = 5-methyl-UDP + alpha,alpha-trehalose 6-phosphate + H(+)</text>
        <dbReference type="Rhea" id="RHEA:53888"/>
        <dbReference type="ChEBI" id="CHEBI:15378"/>
        <dbReference type="ChEBI" id="CHEBI:58429"/>
        <dbReference type="ChEBI" id="CHEBI:61417"/>
        <dbReference type="ChEBI" id="CHEBI:61548"/>
        <dbReference type="ChEBI" id="CHEBI:137931"/>
    </reaction>
</comment>
<dbReference type="EMBL" id="QQBC01000002">
    <property type="protein sequence ID" value="RDI68285.1"/>
    <property type="molecule type" value="Genomic_DNA"/>
</dbReference>
<dbReference type="SUPFAM" id="SSF53756">
    <property type="entry name" value="UDP-Glycosyltransferase/glycogen phosphorylase"/>
    <property type="match status" value="1"/>
</dbReference>
<organism evidence="7 8">
    <name type="scientific">Nocardia pseudobrasiliensis</name>
    <dbReference type="NCBI Taxonomy" id="45979"/>
    <lineage>
        <taxon>Bacteria</taxon>
        <taxon>Bacillati</taxon>
        <taxon>Actinomycetota</taxon>
        <taxon>Actinomycetes</taxon>
        <taxon>Mycobacteriales</taxon>
        <taxon>Nocardiaceae</taxon>
        <taxon>Nocardia</taxon>
    </lineage>
</organism>
<comment type="caution">
    <text evidence="7">The sequence shown here is derived from an EMBL/GenBank/DDBJ whole genome shotgun (WGS) entry which is preliminary data.</text>
</comment>
<evidence type="ECO:0000256" key="5">
    <source>
        <dbReference type="ARBA" id="ARBA00048311"/>
    </source>
</evidence>
<keyword evidence="8" id="KW-1185">Reference proteome</keyword>
<sequence length="493" mass="55547">MRIRVTPRDGTPSGNETTDRRRWWVVAQDHVASPRRTDERYSLIVGYHRPPVPRHQALSSPNGILPTLTALFSRGLRGIWVAAGVGDDIDEGEHEVPLTLLRVSAEEWRGYFHRACKDTLWPILMSEPRRMRFDAGAWTHYRAINQRYAQHIRAQAARGAVVWLHDYNLWLVPGLLRRIRPDLRIGLFHHTPFPPPHLFAALPTADEIRCSLAQLDWAGFHTTAFADNFGHTLGEQPTLPAVGVHPLGIDRAAIEALARHRAAELPSKRYTLVLSVERLDYAKAPIQKVDAFATVLDRRPDLRGRLMFRLICPPPESGITAYDTTRSTLERRIGEVNDTWRGDGWQPIDYISRTLPLAEVIDHYVAADVFWVTSLQDGMNLTAKEFITAQAAVIESVVPPGVLVLSRYTGAATQLGDAALLTDPRSHENLTNTLTHAISLDHTERRRRLHHLANLLGHDHPVDWATRIIADIQTGTSHSVPTPITPELWQPIE</sequence>